<keyword evidence="2" id="KW-1185">Reference proteome</keyword>
<dbReference type="Proteomes" id="UP001189225">
    <property type="component" value="Unassembled WGS sequence"/>
</dbReference>
<dbReference type="RefSeq" id="WP_147216666.1">
    <property type="nucleotide sequence ID" value="NZ_CATWHI010000007.1"/>
</dbReference>
<comment type="caution">
    <text evidence="1">The sequence shown here is derived from an EMBL/GenBank/DDBJ whole genome shotgun (WGS) entry which is preliminary data.</text>
</comment>
<name>A0AB72XA63_9RALS</name>
<sequence>MVFLAISPEGLQRALQLASEANLPIWCGTDAISDDYGKLAGRNVSRFVYPLRGASAEALQDAIDTIAEHHPGEPVWVEHLPPT</sequence>
<organism evidence="1 2">
    <name type="scientific">Ralstonia edaphi</name>
    <dbReference type="NCBI Taxonomy" id="3058599"/>
    <lineage>
        <taxon>Bacteria</taxon>
        <taxon>Pseudomonadati</taxon>
        <taxon>Pseudomonadota</taxon>
        <taxon>Betaproteobacteria</taxon>
        <taxon>Burkholderiales</taxon>
        <taxon>Burkholderiaceae</taxon>
        <taxon>Ralstonia</taxon>
    </lineage>
</organism>
<accession>A0AB72XA63</accession>
<evidence type="ECO:0000313" key="1">
    <source>
        <dbReference type="EMBL" id="CAJ0744320.1"/>
    </source>
</evidence>
<evidence type="ECO:0000313" key="2">
    <source>
        <dbReference type="Proteomes" id="UP001189225"/>
    </source>
</evidence>
<protein>
    <submittedName>
        <fullName evidence="1">Uncharacterized protein</fullName>
    </submittedName>
</protein>
<gene>
    <name evidence="1" type="ORF">R16034_04340</name>
</gene>
<dbReference type="EMBL" id="CATWHI010000007">
    <property type="protein sequence ID" value="CAJ0744320.1"/>
    <property type="molecule type" value="Genomic_DNA"/>
</dbReference>
<dbReference type="AlphaFoldDB" id="A0AB72XA63"/>
<proteinExistence type="predicted"/>
<reference evidence="1 2" key="1">
    <citation type="submission" date="2023-07" db="EMBL/GenBank/DDBJ databases">
        <authorList>
            <person name="Peeters C."/>
        </authorList>
    </citation>
    <scope>NUCLEOTIDE SEQUENCE [LARGE SCALE GENOMIC DNA]</scope>
    <source>
        <strain evidence="1 2">R-16034</strain>
    </source>
</reference>